<dbReference type="EMBL" id="MU157921">
    <property type="protein sequence ID" value="KAF9523262.1"/>
    <property type="molecule type" value="Genomic_DNA"/>
</dbReference>
<evidence type="ECO:0000313" key="11">
    <source>
        <dbReference type="EMBL" id="KAF9523262.1"/>
    </source>
</evidence>
<dbReference type="InterPro" id="IPR050567">
    <property type="entry name" value="Mitochondrial_Carrier"/>
</dbReference>
<dbReference type="SUPFAM" id="SSF103506">
    <property type="entry name" value="Mitochondrial carrier"/>
    <property type="match status" value="1"/>
</dbReference>
<keyword evidence="6" id="KW-1133">Transmembrane helix</keyword>
<evidence type="ECO:0000256" key="5">
    <source>
        <dbReference type="ARBA" id="ARBA00022737"/>
    </source>
</evidence>
<comment type="subcellular location">
    <subcellularLocation>
        <location evidence="1">Mitochondrion membrane</location>
        <topology evidence="1">Multi-pass membrane protein</topology>
    </subcellularLocation>
</comment>
<accession>A0A9P6JJH4</accession>
<comment type="similarity">
    <text evidence="2 10">Belongs to the mitochondrial carrier (TC 2.A.29) family.</text>
</comment>
<evidence type="ECO:0000256" key="1">
    <source>
        <dbReference type="ARBA" id="ARBA00004225"/>
    </source>
</evidence>
<keyword evidence="12" id="KW-1185">Reference proteome</keyword>
<dbReference type="GO" id="GO:1990575">
    <property type="term" value="P:mitochondrial L-ornithine transmembrane transport"/>
    <property type="evidence" value="ECO:0007669"/>
    <property type="project" value="TreeGrafter"/>
</dbReference>
<keyword evidence="7" id="KW-0496">Mitochondrion</keyword>
<sequence>MAGVQAGDVIASSNATAMVDTENNSLVFNPKEALKEIAVGSVAGMMAELFEYPFDLAKVRLQAQLLAPPGASETNALRFNGPLHCLAQTWKAEGIRGLYRGLPVPVVGSMAETASVFATYTTLQNVIRSFAPSTESTSKTAPLSLSQLGLASAGAGFVTSFVLTPVELIKCKMQVQLMNLHPSLPASSTSPSRVPIRPLSSLLPSVPPLPLNLAGSQAIHGMAGSPATVHLPKLPGVIQLTREVIAAQGVRGLWLGHTGTLLRETGGCAAWFVSKEWMARKLIERRLGPKSTSHDAKPLIWESGVSGAIAGAIGALVLYPADTIKSAIQTEEELMKAASRGGNKPSVLLKKSTFTATFKRMWATHGMKGLYAGCGMTVTRAVPSSGIIFVVYDTLTAWFS</sequence>
<evidence type="ECO:0000256" key="2">
    <source>
        <dbReference type="ARBA" id="ARBA00006375"/>
    </source>
</evidence>
<keyword evidence="5" id="KW-0677">Repeat</keyword>
<proteinExistence type="inferred from homology"/>
<feature type="repeat" description="Solcar" evidence="9">
    <location>
        <begin position="143"/>
        <end position="281"/>
    </location>
</feature>
<dbReference type="PANTHER" id="PTHR45624">
    <property type="entry name" value="MITOCHONDRIAL BASIC AMINO ACIDS TRANSPORTER-RELATED"/>
    <property type="match status" value="1"/>
</dbReference>
<protein>
    <submittedName>
        <fullName evidence="11">Mitochondrial carrier domain-containing protein</fullName>
    </submittedName>
</protein>
<evidence type="ECO:0000256" key="3">
    <source>
        <dbReference type="ARBA" id="ARBA00022448"/>
    </source>
</evidence>
<evidence type="ECO:0000256" key="9">
    <source>
        <dbReference type="PROSITE-ProRule" id="PRU00282"/>
    </source>
</evidence>
<dbReference type="GO" id="GO:0031966">
    <property type="term" value="C:mitochondrial membrane"/>
    <property type="evidence" value="ECO:0007669"/>
    <property type="project" value="UniProtKB-SubCell"/>
</dbReference>
<gene>
    <name evidence="11" type="ORF">CPB83DRAFT_863131</name>
</gene>
<evidence type="ECO:0000256" key="6">
    <source>
        <dbReference type="ARBA" id="ARBA00022989"/>
    </source>
</evidence>
<name>A0A9P6JJH4_9AGAR</name>
<dbReference type="Pfam" id="PF00153">
    <property type="entry name" value="Mito_carr"/>
    <property type="match status" value="3"/>
</dbReference>
<evidence type="ECO:0000256" key="4">
    <source>
        <dbReference type="ARBA" id="ARBA00022692"/>
    </source>
</evidence>
<dbReference type="InterPro" id="IPR018108">
    <property type="entry name" value="MCP_transmembrane"/>
</dbReference>
<dbReference type="OrthoDB" id="2139348at2759"/>
<reference evidence="11" key="1">
    <citation type="submission" date="2020-11" db="EMBL/GenBank/DDBJ databases">
        <authorList>
            <consortium name="DOE Joint Genome Institute"/>
            <person name="Ahrendt S."/>
            <person name="Riley R."/>
            <person name="Andreopoulos W."/>
            <person name="Labutti K."/>
            <person name="Pangilinan J."/>
            <person name="Ruiz-Duenas F.J."/>
            <person name="Barrasa J.M."/>
            <person name="Sanchez-Garcia M."/>
            <person name="Camarero S."/>
            <person name="Miyauchi S."/>
            <person name="Serrano A."/>
            <person name="Linde D."/>
            <person name="Babiker R."/>
            <person name="Drula E."/>
            <person name="Ayuso-Fernandez I."/>
            <person name="Pacheco R."/>
            <person name="Padilla G."/>
            <person name="Ferreira P."/>
            <person name="Barriuso J."/>
            <person name="Kellner H."/>
            <person name="Castanera R."/>
            <person name="Alfaro M."/>
            <person name="Ramirez L."/>
            <person name="Pisabarro A.G."/>
            <person name="Kuo A."/>
            <person name="Tritt A."/>
            <person name="Lipzen A."/>
            <person name="He G."/>
            <person name="Yan M."/>
            <person name="Ng V."/>
            <person name="Cullen D."/>
            <person name="Martin F."/>
            <person name="Rosso M.-N."/>
            <person name="Henrissat B."/>
            <person name="Hibbett D."/>
            <person name="Martinez A.T."/>
            <person name="Grigoriev I.V."/>
        </authorList>
    </citation>
    <scope>NUCLEOTIDE SEQUENCE</scope>
    <source>
        <strain evidence="11">CBS 506.95</strain>
    </source>
</reference>
<dbReference type="GO" id="GO:0000064">
    <property type="term" value="F:L-ornithine transmembrane transporter activity"/>
    <property type="evidence" value="ECO:0007669"/>
    <property type="project" value="TreeGrafter"/>
</dbReference>
<comment type="caution">
    <text evidence="11">The sequence shown here is derived from an EMBL/GenBank/DDBJ whole genome shotgun (WGS) entry which is preliminary data.</text>
</comment>
<dbReference type="Proteomes" id="UP000807306">
    <property type="component" value="Unassembled WGS sequence"/>
</dbReference>
<evidence type="ECO:0000256" key="7">
    <source>
        <dbReference type="ARBA" id="ARBA00023128"/>
    </source>
</evidence>
<dbReference type="Gene3D" id="1.50.40.10">
    <property type="entry name" value="Mitochondrial carrier domain"/>
    <property type="match status" value="1"/>
</dbReference>
<feature type="repeat" description="Solcar" evidence="9">
    <location>
        <begin position="31"/>
        <end position="126"/>
    </location>
</feature>
<dbReference type="AlphaFoldDB" id="A0A9P6JJH4"/>
<keyword evidence="3 10" id="KW-0813">Transport</keyword>
<keyword evidence="8 9" id="KW-0472">Membrane</keyword>
<dbReference type="PANTHER" id="PTHR45624:SF31">
    <property type="entry name" value="MITOCHONDRIAL ORNITHINE TRANSPORTER 1"/>
    <property type="match status" value="1"/>
</dbReference>
<evidence type="ECO:0000256" key="8">
    <source>
        <dbReference type="ARBA" id="ARBA00023136"/>
    </source>
</evidence>
<dbReference type="InterPro" id="IPR023395">
    <property type="entry name" value="MCP_dom_sf"/>
</dbReference>
<keyword evidence="4 9" id="KW-0812">Transmembrane</keyword>
<feature type="repeat" description="Solcar" evidence="9">
    <location>
        <begin position="298"/>
        <end position="398"/>
    </location>
</feature>
<dbReference type="PROSITE" id="PS50920">
    <property type="entry name" value="SOLCAR"/>
    <property type="match status" value="3"/>
</dbReference>
<evidence type="ECO:0000313" key="12">
    <source>
        <dbReference type="Proteomes" id="UP000807306"/>
    </source>
</evidence>
<evidence type="ECO:0000256" key="10">
    <source>
        <dbReference type="RuleBase" id="RU000488"/>
    </source>
</evidence>
<organism evidence="11 12">
    <name type="scientific">Crepidotus variabilis</name>
    <dbReference type="NCBI Taxonomy" id="179855"/>
    <lineage>
        <taxon>Eukaryota</taxon>
        <taxon>Fungi</taxon>
        <taxon>Dikarya</taxon>
        <taxon>Basidiomycota</taxon>
        <taxon>Agaricomycotina</taxon>
        <taxon>Agaricomycetes</taxon>
        <taxon>Agaricomycetidae</taxon>
        <taxon>Agaricales</taxon>
        <taxon>Agaricineae</taxon>
        <taxon>Crepidotaceae</taxon>
        <taxon>Crepidotus</taxon>
    </lineage>
</organism>